<sequence length="221" mass="24444">MLRKILQCTQRRKQGERVGEQVVTLAAFLDEDDECDELEEASGMTGQDSCEKQEIDQSFEVAGKDVNPLDWWRVHQFELPDLAKMARSRSVMTVLSGGLLNGLWLCCTSPPFCPTDSALEQLRQLVQLVAGPLGRADQRIYMGGRLSRSGATIQRQVQRSLFTGAPPSTPSATMEDLITFVNADHASMNALATNFAALKLRQVFTVVQENAEVQAGMYQGF</sequence>
<dbReference type="EMBL" id="LGRX02010851">
    <property type="protein sequence ID" value="KAK3269589.1"/>
    <property type="molecule type" value="Genomic_DNA"/>
</dbReference>
<name>A0AAE0G158_9CHLO</name>
<evidence type="ECO:0000313" key="1">
    <source>
        <dbReference type="EMBL" id="KAK3269589.1"/>
    </source>
</evidence>
<reference evidence="1 2" key="1">
    <citation type="journal article" date="2015" name="Genome Biol. Evol.">
        <title>Comparative Genomics of a Bacterivorous Green Alga Reveals Evolutionary Causalities and Consequences of Phago-Mixotrophic Mode of Nutrition.</title>
        <authorList>
            <person name="Burns J.A."/>
            <person name="Paasch A."/>
            <person name="Narechania A."/>
            <person name="Kim E."/>
        </authorList>
    </citation>
    <scope>NUCLEOTIDE SEQUENCE [LARGE SCALE GENOMIC DNA]</scope>
    <source>
        <strain evidence="1 2">PLY_AMNH</strain>
    </source>
</reference>
<dbReference type="AlphaFoldDB" id="A0AAE0G158"/>
<accession>A0AAE0G158</accession>
<proteinExistence type="predicted"/>
<organism evidence="1 2">
    <name type="scientific">Cymbomonas tetramitiformis</name>
    <dbReference type="NCBI Taxonomy" id="36881"/>
    <lineage>
        <taxon>Eukaryota</taxon>
        <taxon>Viridiplantae</taxon>
        <taxon>Chlorophyta</taxon>
        <taxon>Pyramimonadophyceae</taxon>
        <taxon>Pyramimonadales</taxon>
        <taxon>Pyramimonadaceae</taxon>
        <taxon>Cymbomonas</taxon>
    </lineage>
</organism>
<evidence type="ECO:0008006" key="3">
    <source>
        <dbReference type="Google" id="ProtNLM"/>
    </source>
</evidence>
<evidence type="ECO:0000313" key="2">
    <source>
        <dbReference type="Proteomes" id="UP001190700"/>
    </source>
</evidence>
<comment type="caution">
    <text evidence="1">The sequence shown here is derived from an EMBL/GenBank/DDBJ whole genome shotgun (WGS) entry which is preliminary data.</text>
</comment>
<gene>
    <name evidence="1" type="ORF">CYMTET_21974</name>
</gene>
<dbReference type="Proteomes" id="UP001190700">
    <property type="component" value="Unassembled WGS sequence"/>
</dbReference>
<keyword evidence="2" id="KW-1185">Reference proteome</keyword>
<protein>
    <recommendedName>
        <fullName evidence="3">HAT C-terminal dimerisation domain-containing protein</fullName>
    </recommendedName>
</protein>